<gene>
    <name evidence="1" type="ORF">KOI35_12050</name>
</gene>
<proteinExistence type="predicted"/>
<name>A0ABS5YL86_9ACTN</name>
<dbReference type="RefSeq" id="WP_215786669.1">
    <property type="nucleotide sequence ID" value="NZ_JAHKKG010000004.1"/>
</dbReference>
<organism evidence="1 2">
    <name type="scientific">Paractinoplanes bogorensis</name>
    <dbReference type="NCBI Taxonomy" id="1610840"/>
    <lineage>
        <taxon>Bacteria</taxon>
        <taxon>Bacillati</taxon>
        <taxon>Actinomycetota</taxon>
        <taxon>Actinomycetes</taxon>
        <taxon>Micromonosporales</taxon>
        <taxon>Micromonosporaceae</taxon>
        <taxon>Paractinoplanes</taxon>
    </lineage>
</organism>
<evidence type="ECO:0008006" key="3">
    <source>
        <dbReference type="Google" id="ProtNLM"/>
    </source>
</evidence>
<accession>A0ABS5YL86</accession>
<dbReference type="Proteomes" id="UP001519654">
    <property type="component" value="Unassembled WGS sequence"/>
</dbReference>
<comment type="caution">
    <text evidence="1">The sequence shown here is derived from an EMBL/GenBank/DDBJ whole genome shotgun (WGS) entry which is preliminary data.</text>
</comment>
<protein>
    <recommendedName>
        <fullName evidence="3">DUF3800 domain-containing protein</fullName>
    </recommendedName>
</protein>
<keyword evidence="2" id="KW-1185">Reference proteome</keyword>
<sequence>MRTPLQGGLLPAGEVTGPVVRIACDESGFSGTNLLHPGMPVITHASVDLTRDEAGDVIATLRSGRFSAHELKSGQFLRTGKAVDWFVSALRGRAFVQVVDKEFFLATRVVDLLLGEPSYASGTRLAGESRAAAVALYRSGRAHTGEWHAFLAAFTELVKGKRRRPADVTVPSFLRAMDVLGAAALRAVTEQRVRGLVERLDQDDRSIPPPLEPLLPALAETVLTWSGGQRQVLVTHDEQSALTADRLLRLQAALTSGDGFSPLAGFVMADSRDDPRVQVADLLAGLARRGPIDESLLAPHPLRDEPGPTFVRVKAVRWVDVEWPGWAEVHLREADDSVAVIVDKAPVLTDDDDFFPGGAALPVDLDLRCVVIARTTTPGGNRVATIRLGIPLEDTGGRTTFEVRESELVQSSSG</sequence>
<dbReference type="EMBL" id="JAHKKG010000004">
    <property type="protein sequence ID" value="MBU2664225.1"/>
    <property type="molecule type" value="Genomic_DNA"/>
</dbReference>
<evidence type="ECO:0000313" key="2">
    <source>
        <dbReference type="Proteomes" id="UP001519654"/>
    </source>
</evidence>
<reference evidence="1 2" key="1">
    <citation type="submission" date="2021-06" db="EMBL/GenBank/DDBJ databases">
        <title>Actinoplanes lichenicola sp. nov., and Actinoplanes ovalisporus sp. nov., isolated from lichen in Thailand.</title>
        <authorList>
            <person name="Saeng-In P."/>
            <person name="Kanchanasin P."/>
            <person name="Yuki M."/>
            <person name="Kudo T."/>
            <person name="Ohkuma M."/>
            <person name="Phongsopitanun W."/>
            <person name="Tanasupawat S."/>
        </authorList>
    </citation>
    <scope>NUCLEOTIDE SEQUENCE [LARGE SCALE GENOMIC DNA]</scope>
    <source>
        <strain evidence="1 2">NBRC 110975</strain>
    </source>
</reference>
<evidence type="ECO:0000313" key="1">
    <source>
        <dbReference type="EMBL" id="MBU2664225.1"/>
    </source>
</evidence>